<dbReference type="GO" id="GO:0046872">
    <property type="term" value="F:metal ion binding"/>
    <property type="evidence" value="ECO:0007669"/>
    <property type="project" value="UniProtKB-KW"/>
</dbReference>
<dbReference type="InterPro" id="IPR051178">
    <property type="entry name" value="TfdA_dioxygenase"/>
</dbReference>
<dbReference type="GeneID" id="28966107"/>
<evidence type="ECO:0000256" key="3">
    <source>
        <dbReference type="ARBA" id="ARBA00022964"/>
    </source>
</evidence>
<evidence type="ECO:0000256" key="4">
    <source>
        <dbReference type="ARBA" id="ARBA00023002"/>
    </source>
</evidence>
<name>A0AAJ8KIB6_9TREE</name>
<dbReference type="AlphaFoldDB" id="A0AAJ8KIB6"/>
<comment type="similarity">
    <text evidence="1">Belongs to the TfdA dioxygenase family.</text>
</comment>
<evidence type="ECO:0000256" key="1">
    <source>
        <dbReference type="ARBA" id="ARBA00005896"/>
    </source>
</evidence>
<protein>
    <recommendedName>
        <fullName evidence="6">TauD/TfdA-like domain-containing protein</fullName>
    </recommendedName>
</protein>
<feature type="domain" description="TauD/TfdA-like" evidence="6">
    <location>
        <begin position="93"/>
        <end position="282"/>
    </location>
</feature>
<keyword evidence="2" id="KW-0479">Metal-binding</keyword>
<evidence type="ECO:0000313" key="7">
    <source>
        <dbReference type="EMBL" id="WWC58914.1"/>
    </source>
</evidence>
<evidence type="ECO:0000259" key="6">
    <source>
        <dbReference type="Pfam" id="PF02668"/>
    </source>
</evidence>
<dbReference type="Gene3D" id="3.60.130.10">
    <property type="entry name" value="Clavaminate synthase-like"/>
    <property type="match status" value="1"/>
</dbReference>
<reference evidence="7" key="1">
    <citation type="submission" date="2013-07" db="EMBL/GenBank/DDBJ databases">
        <authorList>
            <consortium name="The Broad Institute Genome Sequencing Platform"/>
            <person name="Cuomo C."/>
            <person name="Litvintseva A."/>
            <person name="Chen Y."/>
            <person name="Heitman J."/>
            <person name="Sun S."/>
            <person name="Springer D."/>
            <person name="Dromer F."/>
            <person name="Young S.K."/>
            <person name="Zeng Q."/>
            <person name="Gargeya S."/>
            <person name="Fitzgerald M."/>
            <person name="Abouelleil A."/>
            <person name="Alvarado L."/>
            <person name="Berlin A.M."/>
            <person name="Chapman S.B."/>
            <person name="Dewar J."/>
            <person name="Goldberg J."/>
            <person name="Griggs A."/>
            <person name="Gujja S."/>
            <person name="Hansen M."/>
            <person name="Howarth C."/>
            <person name="Imamovic A."/>
            <person name="Larimer J."/>
            <person name="McCowan C."/>
            <person name="Murphy C."/>
            <person name="Pearson M."/>
            <person name="Priest M."/>
            <person name="Roberts A."/>
            <person name="Saif S."/>
            <person name="Shea T."/>
            <person name="Sykes S."/>
            <person name="Wortman J."/>
            <person name="Nusbaum C."/>
            <person name="Birren B."/>
        </authorList>
    </citation>
    <scope>NUCLEOTIDE SEQUENCE</scope>
    <source>
        <strain evidence="7">CBS 10117</strain>
    </source>
</reference>
<accession>A0AAJ8KIB6</accession>
<keyword evidence="5" id="KW-0408">Iron</keyword>
<dbReference type="InterPro" id="IPR042098">
    <property type="entry name" value="TauD-like_sf"/>
</dbReference>
<keyword evidence="3" id="KW-0223">Dioxygenase</keyword>
<sequence length="305" mass="33827">MATAQLLAPTPIPDFKSKIAGPLVQFRPLHPTFGAEAVADFTSITPELVAEIKGGLAKMSHLFGDLDDIAPLFDVGNVNPDGTVMQPGGMRDLLLRCNYHFHADSAFNPRRAGISLLLAHELPPPGLGGDTEFADTRSAYAALDEERKEEIKDWVVCNSQLNCRRNANIDENGKLNPLLDTDEFDPMKHRFGKHKLVQTHEPSGRTNLYIAAHAHHVEGMPMEEGQKQLHELLTHAGKPEFTLKVQWKDVGDLVVWDNTCTLHRSVPGQYAGKYKRDLRRTTVHDMSTQAWGLNGEGATWRSGLD</sequence>
<organism evidence="7 8">
    <name type="scientific">Kwoniella dejecticola CBS 10117</name>
    <dbReference type="NCBI Taxonomy" id="1296121"/>
    <lineage>
        <taxon>Eukaryota</taxon>
        <taxon>Fungi</taxon>
        <taxon>Dikarya</taxon>
        <taxon>Basidiomycota</taxon>
        <taxon>Agaricomycotina</taxon>
        <taxon>Tremellomycetes</taxon>
        <taxon>Tremellales</taxon>
        <taxon>Cryptococcaceae</taxon>
        <taxon>Kwoniella</taxon>
    </lineage>
</organism>
<reference evidence="7" key="2">
    <citation type="submission" date="2024-02" db="EMBL/GenBank/DDBJ databases">
        <title>Comparative genomics of Cryptococcus and Kwoniella reveals pathogenesis evolution and contrasting modes of karyotype evolution via chromosome fusion or intercentromeric recombination.</title>
        <authorList>
            <person name="Coelho M.A."/>
            <person name="David-Palma M."/>
            <person name="Shea T."/>
            <person name="Bowers K."/>
            <person name="McGinley-Smith S."/>
            <person name="Mohammad A.W."/>
            <person name="Gnirke A."/>
            <person name="Yurkov A.M."/>
            <person name="Nowrousian M."/>
            <person name="Sun S."/>
            <person name="Cuomo C.A."/>
            <person name="Heitman J."/>
        </authorList>
    </citation>
    <scope>NUCLEOTIDE SEQUENCE</scope>
    <source>
        <strain evidence="7">CBS 10117</strain>
    </source>
</reference>
<evidence type="ECO:0000256" key="2">
    <source>
        <dbReference type="ARBA" id="ARBA00022723"/>
    </source>
</evidence>
<dbReference type="Proteomes" id="UP000078595">
    <property type="component" value="Chromosome 2"/>
</dbReference>
<dbReference type="GO" id="GO:0051213">
    <property type="term" value="F:dioxygenase activity"/>
    <property type="evidence" value="ECO:0007669"/>
    <property type="project" value="UniProtKB-KW"/>
</dbReference>
<dbReference type="SUPFAM" id="SSF51197">
    <property type="entry name" value="Clavaminate synthase-like"/>
    <property type="match status" value="1"/>
</dbReference>
<dbReference type="KEGG" id="kdj:28966107"/>
<keyword evidence="8" id="KW-1185">Reference proteome</keyword>
<dbReference type="PANTHER" id="PTHR43779">
    <property type="entry name" value="DIOXYGENASE RV0097-RELATED"/>
    <property type="match status" value="1"/>
</dbReference>
<dbReference type="InterPro" id="IPR003819">
    <property type="entry name" value="TauD/TfdA-like"/>
</dbReference>
<keyword evidence="4" id="KW-0560">Oxidoreductase</keyword>
<proteinExistence type="inferred from homology"/>
<dbReference type="PANTHER" id="PTHR43779:SF3">
    <property type="entry name" value="(3R)-3-[(CARBOXYMETHYL)AMINO]FATTY ACID OXYGENASE_DECARBOXYLASE"/>
    <property type="match status" value="1"/>
</dbReference>
<gene>
    <name evidence="7" type="ORF">I303_101459</name>
</gene>
<dbReference type="RefSeq" id="XP_065824417.1">
    <property type="nucleotide sequence ID" value="XM_065968345.1"/>
</dbReference>
<evidence type="ECO:0000256" key="5">
    <source>
        <dbReference type="ARBA" id="ARBA00023004"/>
    </source>
</evidence>
<evidence type="ECO:0000313" key="8">
    <source>
        <dbReference type="Proteomes" id="UP000078595"/>
    </source>
</evidence>
<dbReference type="Pfam" id="PF02668">
    <property type="entry name" value="TauD"/>
    <property type="match status" value="1"/>
</dbReference>
<dbReference type="EMBL" id="CP144531">
    <property type="protein sequence ID" value="WWC58914.1"/>
    <property type="molecule type" value="Genomic_DNA"/>
</dbReference>